<dbReference type="InterPro" id="IPR000571">
    <property type="entry name" value="Znf_CCCH"/>
</dbReference>
<keyword evidence="3 5" id="KW-0863">Zinc-finger</keyword>
<feature type="zinc finger region" description="C3H1-type" evidence="5">
    <location>
        <begin position="186"/>
        <end position="214"/>
    </location>
</feature>
<keyword evidence="2" id="KW-0677">Repeat</keyword>
<accession>A0A8S1FF11</accession>
<dbReference type="FunFam" id="4.10.1000.10:FF:000001">
    <property type="entry name" value="zinc finger CCCH domain-containing protein 15-like"/>
    <property type="match status" value="1"/>
</dbReference>
<proteinExistence type="predicted"/>
<keyword evidence="1 5" id="KW-0479">Metal-binding</keyword>
<evidence type="ECO:0000313" key="9">
    <source>
        <dbReference type="Proteomes" id="UP000494206"/>
    </source>
</evidence>
<dbReference type="GO" id="GO:0003730">
    <property type="term" value="F:mRNA 3'-UTR binding"/>
    <property type="evidence" value="ECO:0007669"/>
    <property type="project" value="TreeGrafter"/>
</dbReference>
<evidence type="ECO:0000313" key="8">
    <source>
        <dbReference type="EMBL" id="CAB3411483.1"/>
    </source>
</evidence>
<keyword evidence="9" id="KW-1185">Reference proteome</keyword>
<dbReference type="PANTHER" id="PTHR12547">
    <property type="entry name" value="CCCH ZINC FINGER/TIS11-RELATED"/>
    <property type="match status" value="1"/>
</dbReference>
<gene>
    <name evidence="8" type="ORF">CBOVIS_LOCUS12873</name>
</gene>
<feature type="region of interest" description="Disordered" evidence="6">
    <location>
        <begin position="248"/>
        <end position="290"/>
    </location>
</feature>
<organism evidence="8 9">
    <name type="scientific">Caenorhabditis bovis</name>
    <dbReference type="NCBI Taxonomy" id="2654633"/>
    <lineage>
        <taxon>Eukaryota</taxon>
        <taxon>Metazoa</taxon>
        <taxon>Ecdysozoa</taxon>
        <taxon>Nematoda</taxon>
        <taxon>Chromadorea</taxon>
        <taxon>Rhabditida</taxon>
        <taxon>Rhabditina</taxon>
        <taxon>Rhabditomorpha</taxon>
        <taxon>Rhabditoidea</taxon>
        <taxon>Rhabditidae</taxon>
        <taxon>Peloderinae</taxon>
        <taxon>Caenorhabditis</taxon>
    </lineage>
</organism>
<name>A0A8S1FF11_9PELO</name>
<sequence length="417" mass="45568">MVLDVSEVKGTTSEKLNQKAVHVSPNQDKRPPSSLSTGSSDSGVYSSGALVSSHSSQPTEPSSGLQTSPPSPSTQINSLLYQTASLIAVNEQLRKELAEKNDLSFKGVPATTPEQIPPLLPAAPLNTPINTRAPRERRVPKPESYKTVICQAWLESKTCSFAENCRFAHGEEELRPSKLEPCQNKKYKTKLCDKYTTTGLCPYGKRCLFIHPDHGPNAYIRPDKLFEVSQRHALADLRDQMESQILSGNRITVPPPPPPPSSSRLLGRPVTPTEPIAKPPQSVPLGPTPMRGPRFSTNGRSIFEGIRPPSSWPLEPSSFFDNEIPSGNKMSSRPVSPFESMLMGSNMMTMMGKNSTPGGVSGYVSGGSTPYRDLEASPFSPMPTFLNRAHREEDSFSMGPGAFDHLAEDMAKHLELW</sequence>
<feature type="zinc finger region" description="C3H1-type" evidence="5">
    <location>
        <begin position="144"/>
        <end position="172"/>
    </location>
</feature>
<feature type="compositionally biased region" description="Polar residues" evidence="6">
    <location>
        <begin position="64"/>
        <end position="76"/>
    </location>
</feature>
<evidence type="ECO:0000259" key="7">
    <source>
        <dbReference type="PROSITE" id="PS50103"/>
    </source>
</evidence>
<evidence type="ECO:0000256" key="4">
    <source>
        <dbReference type="ARBA" id="ARBA00022833"/>
    </source>
</evidence>
<dbReference type="OrthoDB" id="410307at2759"/>
<dbReference type="Gene3D" id="4.10.1000.10">
    <property type="entry name" value="Zinc finger, CCCH-type"/>
    <property type="match status" value="2"/>
</dbReference>
<evidence type="ECO:0000256" key="1">
    <source>
        <dbReference type="ARBA" id="ARBA00022723"/>
    </source>
</evidence>
<dbReference type="AlphaFoldDB" id="A0A8S1FF11"/>
<feature type="region of interest" description="Disordered" evidence="6">
    <location>
        <begin position="1"/>
        <end position="76"/>
    </location>
</feature>
<dbReference type="EMBL" id="CADEPM010000013">
    <property type="protein sequence ID" value="CAB3411483.1"/>
    <property type="molecule type" value="Genomic_DNA"/>
</dbReference>
<protein>
    <recommendedName>
        <fullName evidence="7">C3H1-type domain-containing protein</fullName>
    </recommendedName>
</protein>
<feature type="domain" description="C3H1-type" evidence="7">
    <location>
        <begin position="144"/>
        <end position="172"/>
    </location>
</feature>
<dbReference type="GO" id="GO:0008270">
    <property type="term" value="F:zinc ion binding"/>
    <property type="evidence" value="ECO:0007669"/>
    <property type="project" value="UniProtKB-KW"/>
</dbReference>
<dbReference type="GO" id="GO:0030154">
    <property type="term" value="P:cell differentiation"/>
    <property type="evidence" value="ECO:0007669"/>
    <property type="project" value="UniProtKB-ARBA"/>
</dbReference>
<dbReference type="GO" id="GO:0080090">
    <property type="term" value="P:regulation of primary metabolic process"/>
    <property type="evidence" value="ECO:0007669"/>
    <property type="project" value="UniProtKB-ARBA"/>
</dbReference>
<evidence type="ECO:0000256" key="2">
    <source>
        <dbReference type="ARBA" id="ARBA00022737"/>
    </source>
</evidence>
<feature type="compositionally biased region" description="Low complexity" evidence="6">
    <location>
        <begin position="33"/>
        <end position="63"/>
    </location>
</feature>
<evidence type="ECO:0000256" key="5">
    <source>
        <dbReference type="PROSITE-ProRule" id="PRU00723"/>
    </source>
</evidence>
<keyword evidence="4 5" id="KW-0862">Zinc</keyword>
<comment type="caution">
    <text evidence="8">The sequence shown here is derived from an EMBL/GenBank/DDBJ whole genome shotgun (WGS) entry which is preliminary data.</text>
</comment>
<dbReference type="GO" id="GO:0010468">
    <property type="term" value="P:regulation of gene expression"/>
    <property type="evidence" value="ECO:0007669"/>
    <property type="project" value="UniProtKB-ARBA"/>
</dbReference>
<dbReference type="Pfam" id="PF00642">
    <property type="entry name" value="zf-CCCH"/>
    <property type="match status" value="2"/>
</dbReference>
<reference evidence="8 9" key="1">
    <citation type="submission" date="2020-04" db="EMBL/GenBank/DDBJ databases">
        <authorList>
            <person name="Laetsch R D."/>
            <person name="Stevens L."/>
            <person name="Kumar S."/>
            <person name="Blaxter L. M."/>
        </authorList>
    </citation>
    <scope>NUCLEOTIDE SEQUENCE [LARGE SCALE GENOMIC DNA]</scope>
</reference>
<feature type="region of interest" description="Disordered" evidence="6">
    <location>
        <begin position="114"/>
        <end position="140"/>
    </location>
</feature>
<dbReference type="Proteomes" id="UP000494206">
    <property type="component" value="Unassembled WGS sequence"/>
</dbReference>
<dbReference type="InterPro" id="IPR036855">
    <property type="entry name" value="Znf_CCCH_sf"/>
</dbReference>
<evidence type="ECO:0000256" key="3">
    <source>
        <dbReference type="ARBA" id="ARBA00022771"/>
    </source>
</evidence>
<dbReference type="GO" id="GO:0005829">
    <property type="term" value="C:cytosol"/>
    <property type="evidence" value="ECO:0007669"/>
    <property type="project" value="TreeGrafter"/>
</dbReference>
<evidence type="ECO:0000256" key="6">
    <source>
        <dbReference type="SAM" id="MobiDB-lite"/>
    </source>
</evidence>
<dbReference type="SUPFAM" id="SSF90229">
    <property type="entry name" value="CCCH zinc finger"/>
    <property type="match status" value="2"/>
</dbReference>
<dbReference type="FunFam" id="4.10.1000.10:FF:000018">
    <property type="entry name" value="Zinc finger protein"/>
    <property type="match status" value="1"/>
</dbReference>
<dbReference type="InterPro" id="IPR045877">
    <property type="entry name" value="ZFP36-like"/>
</dbReference>
<dbReference type="PROSITE" id="PS50103">
    <property type="entry name" value="ZF_C3H1"/>
    <property type="match status" value="2"/>
</dbReference>
<dbReference type="SMART" id="SM00356">
    <property type="entry name" value="ZnF_C3H1"/>
    <property type="match status" value="2"/>
</dbReference>
<dbReference type="GO" id="GO:0043186">
    <property type="term" value="C:P granule"/>
    <property type="evidence" value="ECO:0007669"/>
    <property type="project" value="UniProtKB-ARBA"/>
</dbReference>
<dbReference type="PANTHER" id="PTHR12547:SF71">
    <property type="entry name" value="CCCH-TYPE ZINC FINGER PROTEIN MOE-3-RELATED"/>
    <property type="match status" value="1"/>
</dbReference>
<feature type="domain" description="C3H1-type" evidence="7">
    <location>
        <begin position="186"/>
        <end position="214"/>
    </location>
</feature>